<dbReference type="Proteomes" id="UP000282760">
    <property type="component" value="Chromosome"/>
</dbReference>
<dbReference type="AlphaFoldDB" id="A0A3T0JYN1"/>
<evidence type="ECO:0008006" key="3">
    <source>
        <dbReference type="Google" id="ProtNLM"/>
    </source>
</evidence>
<reference evidence="1 2" key="1">
    <citation type="submission" date="2017-11" db="EMBL/GenBank/DDBJ databases">
        <title>Effect of PGPRs.</title>
        <authorList>
            <person name="Oliva R."/>
            <person name="Nong J."/>
            <person name="Roman V."/>
        </authorList>
    </citation>
    <scope>NUCLEOTIDE SEQUENCE [LARGE SCALE GENOMIC DNA]</scope>
    <source>
        <strain evidence="1">Inb918</strain>
    </source>
</reference>
<dbReference type="EMBL" id="CP024646">
    <property type="protein sequence ID" value="AZV28564.1"/>
    <property type="molecule type" value="Genomic_DNA"/>
</dbReference>
<sequence>MLNITERLRQISVWGFSFTADLKAVIALTLTDDRSHALRGNAARDAPRPCDAERHLMHSHAERGNDLAK</sequence>
<accession>A0A3T0JYN1</accession>
<evidence type="ECO:0000313" key="1">
    <source>
        <dbReference type="EMBL" id="AZV28564.1"/>
    </source>
</evidence>
<proteinExistence type="predicted"/>
<protein>
    <recommendedName>
        <fullName evidence="3">DUF1534 domain-containing protein</fullName>
    </recommendedName>
</protein>
<evidence type="ECO:0000313" key="2">
    <source>
        <dbReference type="Proteomes" id="UP000282760"/>
    </source>
</evidence>
<gene>
    <name evidence="1" type="ORF">CT157_21960</name>
</gene>
<name>A0A3T0JYN1_PSESX</name>
<organism evidence="1 2">
    <name type="scientific">Pseudomonas syringae</name>
    <dbReference type="NCBI Taxonomy" id="317"/>
    <lineage>
        <taxon>Bacteria</taxon>
        <taxon>Pseudomonadati</taxon>
        <taxon>Pseudomonadota</taxon>
        <taxon>Gammaproteobacteria</taxon>
        <taxon>Pseudomonadales</taxon>
        <taxon>Pseudomonadaceae</taxon>
        <taxon>Pseudomonas</taxon>
    </lineage>
</organism>